<dbReference type="Proteomes" id="UP001165060">
    <property type="component" value="Unassembled WGS sequence"/>
</dbReference>
<proteinExistence type="predicted"/>
<organism evidence="2 3">
    <name type="scientific">Tetraparma gracilis</name>
    <dbReference type="NCBI Taxonomy" id="2962635"/>
    <lineage>
        <taxon>Eukaryota</taxon>
        <taxon>Sar</taxon>
        <taxon>Stramenopiles</taxon>
        <taxon>Ochrophyta</taxon>
        <taxon>Bolidophyceae</taxon>
        <taxon>Parmales</taxon>
        <taxon>Triparmaceae</taxon>
        <taxon>Tetraparma</taxon>
    </lineage>
</organism>
<feature type="non-terminal residue" evidence="2">
    <location>
        <position position="1"/>
    </location>
</feature>
<accession>A0ABQ6N5D1</accession>
<gene>
    <name evidence="2" type="ORF">TeGR_g10096</name>
</gene>
<feature type="region of interest" description="Disordered" evidence="1">
    <location>
        <begin position="451"/>
        <end position="485"/>
    </location>
</feature>
<comment type="caution">
    <text evidence="2">The sequence shown here is derived from an EMBL/GenBank/DDBJ whole genome shotgun (WGS) entry which is preliminary data.</text>
</comment>
<evidence type="ECO:0008006" key="4">
    <source>
        <dbReference type="Google" id="ProtNLM"/>
    </source>
</evidence>
<sequence length="485" mass="55645">YASKVIFEKSIQSGRLTVPSVNLFFATDSEGNSAFLDNESGFEKVKMERVLMGVRRQILTILFGDWARRSKVSKRRRAGACEKLQSALRKSPAYGTWAGELANLGFHMWKRRCQYRGAVKLGRPPPGFPPPAPALPEWEAWTAVYLARRALKERAAALGSRTFLRGKLRRWRWYARYQAKQNERIESAVRHHDRARLNRIMQTWCQFCKGRGKAHRRRQVYLDAWKMWAPRKRKMRELKLAAQKKVTEVRMRCIVRGWSQRVQNVLLIYAYGNDRLLSAEHMYRMSALAAAHCLAGRTPNFVQLTCWRKWVRYTRGVRRWRSLKFWSAVSKAEHLVKTVFRAWFYATGKNHQPSAHKLSTEPYNMIDRGKSMMQKIDVGYDVSNSISDETCARMLIAGLNTTYDLSPENEVGAVNSKGTLVTSPVKLDRKRPATPLAKPAAPTMADIVATAASSLKNSPGGGSPTSTAFDRHRIRRLKQNRKDEQ</sequence>
<name>A0ABQ6N5D1_9STRA</name>
<evidence type="ECO:0000313" key="3">
    <source>
        <dbReference type="Proteomes" id="UP001165060"/>
    </source>
</evidence>
<feature type="non-terminal residue" evidence="2">
    <location>
        <position position="485"/>
    </location>
</feature>
<evidence type="ECO:0000256" key="1">
    <source>
        <dbReference type="SAM" id="MobiDB-lite"/>
    </source>
</evidence>
<dbReference type="EMBL" id="BRYB01000975">
    <property type="protein sequence ID" value="GMI41063.1"/>
    <property type="molecule type" value="Genomic_DNA"/>
</dbReference>
<reference evidence="2 3" key="1">
    <citation type="journal article" date="2023" name="Commun. Biol.">
        <title>Genome analysis of Parmales, the sister group of diatoms, reveals the evolutionary specialization of diatoms from phago-mixotrophs to photoautotrophs.</title>
        <authorList>
            <person name="Ban H."/>
            <person name="Sato S."/>
            <person name="Yoshikawa S."/>
            <person name="Yamada K."/>
            <person name="Nakamura Y."/>
            <person name="Ichinomiya M."/>
            <person name="Sato N."/>
            <person name="Blanc-Mathieu R."/>
            <person name="Endo H."/>
            <person name="Kuwata A."/>
            <person name="Ogata H."/>
        </authorList>
    </citation>
    <scope>NUCLEOTIDE SEQUENCE [LARGE SCALE GENOMIC DNA]</scope>
</reference>
<evidence type="ECO:0000313" key="2">
    <source>
        <dbReference type="EMBL" id="GMI41063.1"/>
    </source>
</evidence>
<keyword evidence="3" id="KW-1185">Reference proteome</keyword>
<protein>
    <recommendedName>
        <fullName evidence="4">Sfi1 spindle body domain-containing protein</fullName>
    </recommendedName>
</protein>